<keyword evidence="3" id="KW-1185">Reference proteome</keyword>
<organism evidence="2 3">
    <name type="scientific">Nelumbo nucifera</name>
    <name type="common">Sacred lotus</name>
    <dbReference type="NCBI Taxonomy" id="4432"/>
    <lineage>
        <taxon>Eukaryota</taxon>
        <taxon>Viridiplantae</taxon>
        <taxon>Streptophyta</taxon>
        <taxon>Embryophyta</taxon>
        <taxon>Tracheophyta</taxon>
        <taxon>Spermatophyta</taxon>
        <taxon>Magnoliopsida</taxon>
        <taxon>Proteales</taxon>
        <taxon>Nelumbonaceae</taxon>
        <taxon>Nelumbo</taxon>
    </lineage>
</organism>
<keyword evidence="1" id="KW-1133">Transmembrane helix</keyword>
<evidence type="ECO:0000313" key="3">
    <source>
        <dbReference type="Proteomes" id="UP000607653"/>
    </source>
</evidence>
<dbReference type="Proteomes" id="UP000607653">
    <property type="component" value="Unassembled WGS sequence"/>
</dbReference>
<name>A0A822ZGI6_NELNU</name>
<gene>
    <name evidence="2" type="ORF">HUJ06_015081</name>
</gene>
<evidence type="ECO:0000313" key="2">
    <source>
        <dbReference type="EMBL" id="DAD40758.1"/>
    </source>
</evidence>
<keyword evidence="1" id="KW-0472">Membrane</keyword>
<feature type="transmembrane region" description="Helical" evidence="1">
    <location>
        <begin position="6"/>
        <end position="26"/>
    </location>
</feature>
<comment type="caution">
    <text evidence="2">The sequence shown here is derived from an EMBL/GenBank/DDBJ whole genome shotgun (WGS) entry which is preliminary data.</text>
</comment>
<accession>A0A822ZGI6</accession>
<dbReference type="PANTHER" id="PTHR38396:SF1">
    <property type="entry name" value="TRANSMEMBRANE PROTEIN"/>
    <property type="match status" value="1"/>
</dbReference>
<reference evidence="2 3" key="1">
    <citation type="journal article" date="2020" name="Mol. Biol. Evol.">
        <title>Distinct Expression and Methylation Patterns for Genes with Different Fates following a Single Whole-Genome Duplication in Flowering Plants.</title>
        <authorList>
            <person name="Shi T."/>
            <person name="Rahmani R.S."/>
            <person name="Gugger P.F."/>
            <person name="Wang M."/>
            <person name="Li H."/>
            <person name="Zhang Y."/>
            <person name="Li Z."/>
            <person name="Wang Q."/>
            <person name="Van de Peer Y."/>
            <person name="Marchal K."/>
            <person name="Chen J."/>
        </authorList>
    </citation>
    <scope>NUCLEOTIDE SEQUENCE [LARGE SCALE GENOMIC DNA]</scope>
    <source>
        <tissue evidence="2">Leaf</tissue>
    </source>
</reference>
<dbReference type="PANTHER" id="PTHR38396">
    <property type="entry name" value="TRANSMEMBRANE PROTEIN"/>
    <property type="match status" value="1"/>
</dbReference>
<sequence length="93" mass="10161">MNGRAFVLIFFFWAVLTVVTPTLIILSASAKSNFNSNGEKSSGLKARRMMGSLEGERIRRALAAPAPAQAPAPAPSPRHRIIVLTKFWHGKET</sequence>
<keyword evidence="1" id="KW-0812">Transmembrane</keyword>
<dbReference type="EMBL" id="DUZY01000005">
    <property type="protein sequence ID" value="DAD40758.1"/>
    <property type="molecule type" value="Genomic_DNA"/>
</dbReference>
<evidence type="ECO:0000256" key="1">
    <source>
        <dbReference type="SAM" id="Phobius"/>
    </source>
</evidence>
<dbReference type="AlphaFoldDB" id="A0A822ZGI6"/>
<protein>
    <submittedName>
        <fullName evidence="2">Uncharacterized protein</fullName>
    </submittedName>
</protein>
<proteinExistence type="predicted"/>